<evidence type="ECO:0000313" key="13">
    <source>
        <dbReference type="Proteomes" id="UP001164746"/>
    </source>
</evidence>
<proteinExistence type="inferred from homology"/>
<comment type="subcellular location">
    <subcellularLocation>
        <location evidence="3">Cytoplasm</location>
    </subcellularLocation>
</comment>
<feature type="non-terminal residue" evidence="12">
    <location>
        <position position="1"/>
    </location>
</feature>
<dbReference type="PANTHER" id="PTHR31457">
    <property type="entry name" value="METHYLMALONIC ACIDURIA AND HOMOCYSTINURIA TYPE C PROTEIN"/>
    <property type="match status" value="1"/>
</dbReference>
<keyword evidence="5" id="KW-0963">Cytoplasm</keyword>
<evidence type="ECO:0000256" key="3">
    <source>
        <dbReference type="ARBA" id="ARBA00004496"/>
    </source>
</evidence>
<evidence type="ECO:0000256" key="11">
    <source>
        <dbReference type="ARBA" id="ARBA00031313"/>
    </source>
</evidence>
<keyword evidence="8" id="KW-0274">FAD</keyword>
<dbReference type="CDD" id="cd12959">
    <property type="entry name" value="MMACHC-like"/>
    <property type="match status" value="1"/>
</dbReference>
<dbReference type="Proteomes" id="UP001164746">
    <property type="component" value="Chromosome 13"/>
</dbReference>
<dbReference type="PANTHER" id="PTHR31457:SF2">
    <property type="entry name" value="CYANOCOBALAMIN REDUCTASE _ ALKYLCOBALAMIN DEALKYLASE"/>
    <property type="match status" value="1"/>
</dbReference>
<comment type="cofactor">
    <cofactor evidence="1">
        <name>FMN</name>
        <dbReference type="ChEBI" id="CHEBI:58210"/>
    </cofactor>
</comment>
<evidence type="ECO:0000313" key="12">
    <source>
        <dbReference type="EMBL" id="WAR23750.1"/>
    </source>
</evidence>
<evidence type="ECO:0000256" key="10">
    <source>
        <dbReference type="ARBA" id="ARBA00023002"/>
    </source>
</evidence>
<evidence type="ECO:0000256" key="1">
    <source>
        <dbReference type="ARBA" id="ARBA00001917"/>
    </source>
</evidence>
<name>A0ABY7FNG5_MYAAR</name>
<keyword evidence="9" id="KW-0521">NADP</keyword>
<evidence type="ECO:0000256" key="9">
    <source>
        <dbReference type="ARBA" id="ARBA00022857"/>
    </source>
</evidence>
<reference evidence="12" key="1">
    <citation type="submission" date="2022-11" db="EMBL/GenBank/DDBJ databases">
        <title>Centuries of genome instability and evolution in soft-shell clam transmissible cancer (bioRxiv).</title>
        <authorList>
            <person name="Hart S.F.M."/>
            <person name="Yonemitsu M.A."/>
            <person name="Giersch R.M."/>
            <person name="Beal B.F."/>
            <person name="Arriagada G."/>
            <person name="Davis B.W."/>
            <person name="Ostrander E.A."/>
            <person name="Goff S.P."/>
            <person name="Metzger M.J."/>
        </authorList>
    </citation>
    <scope>NUCLEOTIDE SEQUENCE</scope>
    <source>
        <strain evidence="12">MELC-2E11</strain>
        <tissue evidence="12">Siphon/mantle</tissue>
    </source>
</reference>
<evidence type="ECO:0000256" key="8">
    <source>
        <dbReference type="ARBA" id="ARBA00022827"/>
    </source>
</evidence>
<sequence>IGWYNEVVDENFKFPYKEDTLAVIFPQHDIEAIHDFELHPSHRPKVLVQTAGHVAGAAYYYQRKDVQPDPWGEETKIFGVSVHPKFGGWFALRGVLIFKDLQCPDLPKKAPDDIVPTHELRKELLERFNFRWQDWTYRDIILVEGKYSEHQKLYFETPPKDRPQLIQKLKRELK</sequence>
<dbReference type="Pfam" id="PF16690">
    <property type="entry name" value="MMACHC"/>
    <property type="match status" value="1"/>
</dbReference>
<evidence type="ECO:0000256" key="7">
    <source>
        <dbReference type="ARBA" id="ARBA00022643"/>
    </source>
</evidence>
<protein>
    <recommendedName>
        <fullName evidence="11">Cyanocobalamin reductase (cyanide-eliminating)</fullName>
    </recommendedName>
</protein>
<evidence type="ECO:0000256" key="5">
    <source>
        <dbReference type="ARBA" id="ARBA00022490"/>
    </source>
</evidence>
<keyword evidence="10" id="KW-0560">Oxidoreductase</keyword>
<dbReference type="InterPro" id="IPR032037">
    <property type="entry name" value="MMACHC"/>
</dbReference>
<keyword evidence="13" id="KW-1185">Reference proteome</keyword>
<keyword evidence="6" id="KW-0285">Flavoprotein</keyword>
<gene>
    <name evidence="12" type="ORF">MAR_037419</name>
</gene>
<evidence type="ECO:0000256" key="2">
    <source>
        <dbReference type="ARBA" id="ARBA00001974"/>
    </source>
</evidence>
<comment type="cofactor">
    <cofactor evidence="2">
        <name>FAD</name>
        <dbReference type="ChEBI" id="CHEBI:57692"/>
    </cofactor>
</comment>
<accession>A0ABY7FNG5</accession>
<evidence type="ECO:0000256" key="6">
    <source>
        <dbReference type="ARBA" id="ARBA00022630"/>
    </source>
</evidence>
<comment type="similarity">
    <text evidence="4">Belongs to the MMACHC family.</text>
</comment>
<organism evidence="12 13">
    <name type="scientific">Mya arenaria</name>
    <name type="common">Soft-shell clam</name>
    <dbReference type="NCBI Taxonomy" id="6604"/>
    <lineage>
        <taxon>Eukaryota</taxon>
        <taxon>Metazoa</taxon>
        <taxon>Spiralia</taxon>
        <taxon>Lophotrochozoa</taxon>
        <taxon>Mollusca</taxon>
        <taxon>Bivalvia</taxon>
        <taxon>Autobranchia</taxon>
        <taxon>Heteroconchia</taxon>
        <taxon>Euheterodonta</taxon>
        <taxon>Imparidentia</taxon>
        <taxon>Neoheterodontei</taxon>
        <taxon>Myida</taxon>
        <taxon>Myoidea</taxon>
        <taxon>Myidae</taxon>
        <taxon>Mya</taxon>
    </lineage>
</organism>
<evidence type="ECO:0000256" key="4">
    <source>
        <dbReference type="ARBA" id="ARBA00007762"/>
    </source>
</evidence>
<keyword evidence="7" id="KW-0288">FMN</keyword>
<dbReference type="EMBL" id="CP111024">
    <property type="protein sequence ID" value="WAR23750.1"/>
    <property type="molecule type" value="Genomic_DNA"/>
</dbReference>